<dbReference type="InterPro" id="IPR001279">
    <property type="entry name" value="Metallo-B-lactamas"/>
</dbReference>
<evidence type="ECO:0000259" key="1">
    <source>
        <dbReference type="SMART" id="SM00849"/>
    </source>
</evidence>
<dbReference type="Gene3D" id="3.60.15.10">
    <property type="entry name" value="Ribonuclease Z/Hydroxyacylglutathione hydrolase-like"/>
    <property type="match status" value="1"/>
</dbReference>
<reference evidence="2 3" key="1">
    <citation type="submission" date="2018-12" db="EMBL/GenBank/DDBJ databases">
        <title>Complete genome sequencing of Tabrizicola sp. K13M18.</title>
        <authorList>
            <person name="Bae J.-W."/>
        </authorList>
    </citation>
    <scope>NUCLEOTIDE SEQUENCE [LARGE SCALE GENOMIC DNA]</scope>
    <source>
        <strain evidence="2 3">K13M18</strain>
    </source>
</reference>
<dbReference type="GO" id="GO:0016787">
    <property type="term" value="F:hydrolase activity"/>
    <property type="evidence" value="ECO:0007669"/>
    <property type="project" value="UniProtKB-KW"/>
</dbReference>
<dbReference type="RefSeq" id="WP_125323688.1">
    <property type="nucleotide sequence ID" value="NZ_CP034328.1"/>
</dbReference>
<dbReference type="KEGG" id="taw:EI545_00755"/>
<dbReference type="InterPro" id="IPR036866">
    <property type="entry name" value="RibonucZ/Hydroxyglut_hydro"/>
</dbReference>
<accession>A0A3S8U1M0</accession>
<dbReference type="InterPro" id="IPR050662">
    <property type="entry name" value="Sec-metab_biosynth-thioest"/>
</dbReference>
<gene>
    <name evidence="2" type="ORF">EI545_00755</name>
</gene>
<dbReference type="OrthoDB" id="9788263at2"/>
<dbReference type="CDD" id="cd16278">
    <property type="entry name" value="metallo-hydrolase-like_MBL-fold"/>
    <property type="match status" value="1"/>
</dbReference>
<dbReference type="PANTHER" id="PTHR23131:SF0">
    <property type="entry name" value="ENDORIBONUCLEASE LACTB2"/>
    <property type="match status" value="1"/>
</dbReference>
<evidence type="ECO:0000313" key="3">
    <source>
        <dbReference type="Proteomes" id="UP000282002"/>
    </source>
</evidence>
<dbReference type="InterPro" id="IPR036388">
    <property type="entry name" value="WH-like_DNA-bd_sf"/>
</dbReference>
<dbReference type="Pfam" id="PF00753">
    <property type="entry name" value="Lactamase_B"/>
    <property type="match status" value="1"/>
</dbReference>
<dbReference type="PANTHER" id="PTHR23131">
    <property type="entry name" value="ENDORIBONUCLEASE LACTB2"/>
    <property type="match status" value="1"/>
</dbReference>
<keyword evidence="2" id="KW-0378">Hydrolase</keyword>
<sequence>MTSSDPPLRCLRAANPSPLTGTGTNTYLVGATDIAVIDPGPDLPDHMEAILAALGPGQRLSHILVTHAHRDHSALAPRLAALTGAPILAFGPAHAGRSPQMTALAPHLPTTGEGLDLAFHPTALLAEGDRLAGPDWDLTALHTPGHLGGHLCLALGQTLFSGDHVMGWATSIVAPPDGDMADYMASLRRLQDTAWTRFLPGHGAPVEDPAARLAELIAHRLTREAAILAELGQTPDHIAPLTRRIYHDIPQALLPAAERNVLAHLIDLAARNEVSAEPALHPEARFSRL</sequence>
<name>A0A3S8U1M0_9RHOB</name>
<proteinExistence type="predicted"/>
<dbReference type="EMBL" id="CP034328">
    <property type="protein sequence ID" value="AZL57500.1"/>
    <property type="molecule type" value="Genomic_DNA"/>
</dbReference>
<dbReference type="AlphaFoldDB" id="A0A3S8U1M0"/>
<evidence type="ECO:0000313" key="2">
    <source>
        <dbReference type="EMBL" id="AZL57500.1"/>
    </source>
</evidence>
<dbReference type="Proteomes" id="UP000282002">
    <property type="component" value="Chromosome"/>
</dbReference>
<dbReference type="Gene3D" id="1.10.10.10">
    <property type="entry name" value="Winged helix-like DNA-binding domain superfamily/Winged helix DNA-binding domain"/>
    <property type="match status" value="1"/>
</dbReference>
<organism evidence="2 3">
    <name type="scientific">Tabrizicola piscis</name>
    <dbReference type="NCBI Taxonomy" id="2494374"/>
    <lineage>
        <taxon>Bacteria</taxon>
        <taxon>Pseudomonadati</taxon>
        <taxon>Pseudomonadota</taxon>
        <taxon>Alphaproteobacteria</taxon>
        <taxon>Rhodobacterales</taxon>
        <taxon>Paracoccaceae</taxon>
        <taxon>Tabrizicola</taxon>
    </lineage>
</organism>
<dbReference type="SMART" id="SM00849">
    <property type="entry name" value="Lactamase_B"/>
    <property type="match status" value="1"/>
</dbReference>
<keyword evidence="3" id="KW-1185">Reference proteome</keyword>
<dbReference type="SUPFAM" id="SSF56281">
    <property type="entry name" value="Metallo-hydrolase/oxidoreductase"/>
    <property type="match status" value="1"/>
</dbReference>
<protein>
    <submittedName>
        <fullName evidence="2">MBL fold metallo-hydrolase</fullName>
    </submittedName>
</protein>
<dbReference type="InterPro" id="IPR041516">
    <property type="entry name" value="LACTB2_WH"/>
</dbReference>
<feature type="domain" description="Metallo-beta-lactamase" evidence="1">
    <location>
        <begin position="23"/>
        <end position="202"/>
    </location>
</feature>
<dbReference type="Pfam" id="PF17778">
    <property type="entry name" value="WHD_BLACT"/>
    <property type="match status" value="1"/>
</dbReference>